<accession>A0A8H3QFA4</accession>
<dbReference type="OrthoDB" id="2327944at2759"/>
<dbReference type="EMBL" id="BLAL01000028">
    <property type="protein sequence ID" value="GES77121.1"/>
    <property type="molecule type" value="Genomic_DNA"/>
</dbReference>
<proteinExistence type="predicted"/>
<evidence type="ECO:0000313" key="2">
    <source>
        <dbReference type="Proteomes" id="UP000615446"/>
    </source>
</evidence>
<comment type="caution">
    <text evidence="1">The sequence shown here is derived from an EMBL/GenBank/DDBJ whole genome shotgun (WGS) entry which is preliminary data.</text>
</comment>
<evidence type="ECO:0000313" key="1">
    <source>
        <dbReference type="EMBL" id="GES77121.1"/>
    </source>
</evidence>
<dbReference type="AlphaFoldDB" id="A0A8H3QFA4"/>
<reference evidence="1" key="1">
    <citation type="submission" date="2019-10" db="EMBL/GenBank/DDBJ databases">
        <title>Conservation and host-specific expression of non-tandemly repeated heterogenous ribosome RNA gene in arbuscular mycorrhizal fungi.</title>
        <authorList>
            <person name="Maeda T."/>
            <person name="Kobayashi Y."/>
            <person name="Nakagawa T."/>
            <person name="Ezawa T."/>
            <person name="Yamaguchi K."/>
            <person name="Bino T."/>
            <person name="Nishimoto Y."/>
            <person name="Shigenobu S."/>
            <person name="Kawaguchi M."/>
        </authorList>
    </citation>
    <scope>NUCLEOTIDE SEQUENCE</scope>
    <source>
        <strain evidence="1">HR1</strain>
    </source>
</reference>
<gene>
    <name evidence="1" type="ORF">RCL2_000450700</name>
</gene>
<name>A0A8H3QFA4_9GLOM</name>
<organism evidence="1 2">
    <name type="scientific">Rhizophagus clarus</name>
    <dbReference type="NCBI Taxonomy" id="94130"/>
    <lineage>
        <taxon>Eukaryota</taxon>
        <taxon>Fungi</taxon>
        <taxon>Fungi incertae sedis</taxon>
        <taxon>Mucoromycota</taxon>
        <taxon>Glomeromycotina</taxon>
        <taxon>Glomeromycetes</taxon>
        <taxon>Glomerales</taxon>
        <taxon>Glomeraceae</taxon>
        <taxon>Rhizophagus</taxon>
    </lineage>
</organism>
<protein>
    <submittedName>
        <fullName evidence="1">Uncharacterized protein</fullName>
    </submittedName>
</protein>
<sequence>MHMYPDPRNKNEDTIVHDYVHDTFKEMFYDSNYEIIWADTESIFSREHGSTYGRSKEIAKSDPTTFARLSSFVRVIITSRRNTSELKSFGGHICEDIRNQTSAETFRINLVWELIIETFYFKCRIDSFYSKSKGSSSKIDPCRNNCSRYPIITLKAPKSTMIPDISLIEETNRVNKGKSIIVKDLNNPF</sequence>
<dbReference type="Proteomes" id="UP000615446">
    <property type="component" value="Unassembled WGS sequence"/>
</dbReference>